<reference evidence="1 2" key="1">
    <citation type="submission" date="2017-06" db="EMBL/GenBank/DDBJ databases">
        <title>Cmopartive genomic analysis of Ambrosia Fusariam Clade fungi.</title>
        <authorList>
            <person name="Stajich J.E."/>
            <person name="Carrillo J."/>
            <person name="Kijimoto T."/>
            <person name="Eskalen A."/>
            <person name="O'Donnell K."/>
            <person name="Kasson M."/>
        </authorList>
    </citation>
    <scope>NUCLEOTIDE SEQUENCE [LARGE SCALE GENOMIC DNA]</scope>
    <source>
        <strain evidence="1 2">NRRL 20438</strain>
    </source>
</reference>
<dbReference type="Proteomes" id="UP000288429">
    <property type="component" value="Unassembled WGS sequence"/>
</dbReference>
<comment type="caution">
    <text evidence="1">The sequence shown here is derived from an EMBL/GenBank/DDBJ whole genome shotgun (WGS) entry which is preliminary data.</text>
</comment>
<accession>A0A428TVA9</accession>
<protein>
    <submittedName>
        <fullName evidence="1">Uncharacterized protein</fullName>
    </submittedName>
</protein>
<keyword evidence="2" id="KW-1185">Reference proteome</keyword>
<proteinExistence type="predicted"/>
<name>A0A428TVA9_9HYPO</name>
<evidence type="ECO:0000313" key="1">
    <source>
        <dbReference type="EMBL" id="RSM05973.1"/>
    </source>
</evidence>
<dbReference type="EMBL" id="NIZV01000132">
    <property type="protein sequence ID" value="RSM05973.1"/>
    <property type="molecule type" value="Genomic_DNA"/>
</dbReference>
<gene>
    <name evidence="1" type="ORF">CDV31_009395</name>
</gene>
<sequence length="62" mass="6930">MAFTNCNDSNSTESHRRPINLANPPQLWQCCNCSQGWFSMTTDLACPACLIRRCGRCIYAAS</sequence>
<evidence type="ECO:0000313" key="2">
    <source>
        <dbReference type="Proteomes" id="UP000288429"/>
    </source>
</evidence>
<dbReference type="AlphaFoldDB" id="A0A428TVA9"/>
<organism evidence="1 2">
    <name type="scientific">Fusarium ambrosium</name>
    <dbReference type="NCBI Taxonomy" id="131363"/>
    <lineage>
        <taxon>Eukaryota</taxon>
        <taxon>Fungi</taxon>
        <taxon>Dikarya</taxon>
        <taxon>Ascomycota</taxon>
        <taxon>Pezizomycotina</taxon>
        <taxon>Sordariomycetes</taxon>
        <taxon>Hypocreomycetidae</taxon>
        <taxon>Hypocreales</taxon>
        <taxon>Nectriaceae</taxon>
        <taxon>Fusarium</taxon>
        <taxon>Fusarium solani species complex</taxon>
    </lineage>
</organism>